<feature type="compositionally biased region" description="Polar residues" evidence="2">
    <location>
        <begin position="1220"/>
        <end position="1236"/>
    </location>
</feature>
<comment type="caution">
    <text evidence="4">The sequence shown here is derived from an EMBL/GenBank/DDBJ whole genome shotgun (WGS) entry which is preliminary data.</text>
</comment>
<dbReference type="InterPro" id="IPR001584">
    <property type="entry name" value="Integrase_cat-core"/>
</dbReference>
<feature type="region of interest" description="Disordered" evidence="2">
    <location>
        <begin position="874"/>
        <end position="903"/>
    </location>
</feature>
<protein>
    <submittedName>
        <fullName evidence="4">Reverse transcriptase domain-containing protein</fullName>
    </submittedName>
</protein>
<dbReference type="SUPFAM" id="SSF56672">
    <property type="entry name" value="DNA/RNA polymerases"/>
    <property type="match status" value="1"/>
</dbReference>
<feature type="region of interest" description="Disordered" evidence="2">
    <location>
        <begin position="1220"/>
        <end position="1251"/>
    </location>
</feature>
<evidence type="ECO:0000256" key="2">
    <source>
        <dbReference type="SAM" id="MobiDB-lite"/>
    </source>
</evidence>
<dbReference type="CDD" id="cd09272">
    <property type="entry name" value="RNase_HI_RT_Ty1"/>
    <property type="match status" value="1"/>
</dbReference>
<dbReference type="InterPro" id="IPR043128">
    <property type="entry name" value="Rev_trsase/Diguanyl_cyclase"/>
</dbReference>
<dbReference type="GO" id="GO:0015074">
    <property type="term" value="P:DNA integration"/>
    <property type="evidence" value="ECO:0007669"/>
    <property type="project" value="InterPro"/>
</dbReference>
<dbReference type="PANTHER" id="PTHR33067">
    <property type="entry name" value="RNA-DIRECTED DNA POLYMERASE-RELATED"/>
    <property type="match status" value="1"/>
</dbReference>
<dbReference type="EMBL" id="BKCJ010007319">
    <property type="protein sequence ID" value="GEU76641.1"/>
    <property type="molecule type" value="Genomic_DNA"/>
</dbReference>
<dbReference type="Gene3D" id="3.30.70.270">
    <property type="match status" value="1"/>
</dbReference>
<feature type="compositionally biased region" description="Polar residues" evidence="2">
    <location>
        <begin position="879"/>
        <end position="889"/>
    </location>
</feature>
<dbReference type="InterPro" id="IPR036397">
    <property type="entry name" value="RNaseH_sf"/>
</dbReference>
<gene>
    <name evidence="4" type="ORF">Tci_048619</name>
</gene>
<keyword evidence="4" id="KW-0808">Transferase</keyword>
<keyword evidence="1" id="KW-0378">Hydrolase</keyword>
<dbReference type="GO" id="GO:0003676">
    <property type="term" value="F:nucleic acid binding"/>
    <property type="evidence" value="ECO:0007669"/>
    <property type="project" value="InterPro"/>
</dbReference>
<name>A0A6L2MRM3_TANCI</name>
<organism evidence="4">
    <name type="scientific">Tanacetum cinerariifolium</name>
    <name type="common">Dalmatian daisy</name>
    <name type="synonym">Chrysanthemum cinerariifolium</name>
    <dbReference type="NCBI Taxonomy" id="118510"/>
    <lineage>
        <taxon>Eukaryota</taxon>
        <taxon>Viridiplantae</taxon>
        <taxon>Streptophyta</taxon>
        <taxon>Embryophyta</taxon>
        <taxon>Tracheophyta</taxon>
        <taxon>Spermatophyta</taxon>
        <taxon>Magnoliopsida</taxon>
        <taxon>eudicotyledons</taxon>
        <taxon>Gunneridae</taxon>
        <taxon>Pentapetalae</taxon>
        <taxon>asterids</taxon>
        <taxon>campanulids</taxon>
        <taxon>Asterales</taxon>
        <taxon>Asteraceae</taxon>
        <taxon>Asteroideae</taxon>
        <taxon>Anthemideae</taxon>
        <taxon>Anthemidinae</taxon>
        <taxon>Tanacetum</taxon>
    </lineage>
</organism>
<dbReference type="CDD" id="cd00303">
    <property type="entry name" value="retropepsin_like"/>
    <property type="match status" value="1"/>
</dbReference>
<dbReference type="InterPro" id="IPR021109">
    <property type="entry name" value="Peptidase_aspartic_dom_sf"/>
</dbReference>
<sequence length="1824" mass="205150">MLYDGSVIAKETNMISIADSEKTLMLKEESRSKMLLKQNFGKHFIPQQELSNEQAFWLQTSHPNSDQSASSPVKIKAPRELLKVSLVNTSLKKLKYHLGKSDNVVKQRMTPNALTEGEWGFEHNKAVFLKEMIPFSKTLKEIFNVFDKDLLNEGPTGRTFTLVGNACPLTRFTATNKVPLRELIPLEVVALYTRMPKVVQIVLWYLDPGCSKHMTRDHSQLTNFVYKFLGTFKFGNDQIAKIMGCGKTISSTRGSLWAYACCKYKWEKYILVIVDNYSRFIWVKFLASMGEALDFIIKFLKIIKVILNAPVRNIRTDNETKFVNQTLRRYYESVGVSHETLVVRSLEKMVSLKGEITLLLKPLKQSIAVSPVSVANAPRAIDLANSLVSTSTDQDAPSTSIPSTKDQEHSLIISQGFEESLKMPHFHDDPLHDSLHEDSTSHGLLSNVRLIHTPFESLGRWTKDHSIAKVIEDPSCSVSTRKQLQNDVMWCYFDAFQTHTYGGKNKLDKDLQETPVDATLYHGMIGSLMYLTSSRPDLINAVYLCVRYQAKPTKKHLNAVKRIFRYLKGTINMGLWYSKDTGMSLIAYADVDHRGCQDTRRSTSGSTQFFGDKLVSWSSKKQKSIAISSTEAECIALSRCCAQILWICAQLTDYGFQFNNIPLYCDKKLQLLYAATTFNTQEQNTSMQTRSSSRLVSNPSSNLTPSTNPNSKGRNRRRSKQRIEEFILEELSLPIVMMADQRTMAQFLQAPTEGYDDAIVVPAITADNFEPKHGLLTIVQNKLFFGHDKEDPLTMANQRTMAQLLQAPTEGFEDAIVVPAITANNFELKHGLPTLIQNNQFFGHDKEDPHAHIRYFNKITSTLKFPNVLNTLIRDKSSKPASSTNTTPKGRNRRVTKQKVESSKLEDQFHPIVTMADQCTMAQLIQAPTEGYDDAIVVPEITADNFKLKHELHQLDTFYNALTPKDQDSLNSAVGGNFLDKMLSDCLSIIESKSKVRYPRDKTVAKVSTNASTSGVSPDVVELTDLVRALLLDKKGQNQSPAPKKAVEESCVTCSGAHSYHNCPTIDGNVYRDNIQEYVSQASANRFIPNLNRGTNFNQGPSVFQQPAYQAPTYQVPAPQTQGVSKEDFSAYVKANDAVMNNMQTQGQNMQNQLTNLTDLITKFVNSTTATTSSPGTLPSNTIANPKSDLKAITTRSGVSYDGPSIPPPMVENELEATKDTPTNTSVSASKPNPQASILYPSRRNDERNREKAKDQIKKFYQIFKDMSFKISFADALILMPKFASTLKALIENKEKLSEMARTPLNEHCSAVLLKKLPEKLGDPGKFLILCDFLGMAECLTLADLGATINLMPYFVWKKLSLPELTPTCMTLELADRLISRPIGVAEDVYVKVGSFYFSVDFIVVDLDADPRVYLILGRSFLKTGRALIDVFKGELTIRFGKEAITFNLDQTLRYSANYNDMTAKRIDVIDMAFVDFDADPRVPLILRRTFLKTGKALIYVFEGELTLRVGKEAITFNLDQTSRYSANYNDITAKRIDVIDVAFDEPPTVELKVLPPHLEYAFLEGDDKLPVIIAKDLSVEEKAALITVLKSHKRAIAWKLSDIKGINPEFCTHKILLEEDFTLAVEDEPTSSQFQQSYLDPEGDILLLEVFLNDDPSSPPLNQRNQFSKVSKELKMCKAETKKSSVDEPPSIELKVLPPHLEYAFLEGDDKLPVIIAKDLSVEEKAALITVLKSHKRAIAWKLSDIKGGFTVVENEENELIPTCLVTGWRVCIDYRKLNEATRKDHFPLPFMDQMLERLAGNQYYCFLDGFSGYIQFLSIPRI</sequence>
<dbReference type="InterPro" id="IPR043502">
    <property type="entry name" value="DNA/RNA_pol_sf"/>
</dbReference>
<dbReference type="Pfam" id="PF22936">
    <property type="entry name" value="Pol_BBD"/>
    <property type="match status" value="1"/>
</dbReference>
<dbReference type="Gene3D" id="3.30.420.10">
    <property type="entry name" value="Ribonuclease H-like superfamily/Ribonuclease H"/>
    <property type="match status" value="1"/>
</dbReference>
<keyword evidence="1" id="KW-0645">Protease</keyword>
<dbReference type="Gene3D" id="2.40.70.10">
    <property type="entry name" value="Acid Proteases"/>
    <property type="match status" value="1"/>
</dbReference>
<dbReference type="PANTHER" id="PTHR33067:SF35">
    <property type="entry name" value="ASPARTIC PEPTIDASE DDI1-TYPE DOMAIN-CONTAINING PROTEIN"/>
    <property type="match status" value="1"/>
</dbReference>
<dbReference type="GO" id="GO:0004190">
    <property type="term" value="F:aspartic-type endopeptidase activity"/>
    <property type="evidence" value="ECO:0007669"/>
    <property type="project" value="UniProtKB-KW"/>
</dbReference>
<accession>A0A6L2MRM3</accession>
<keyword evidence="1" id="KW-0064">Aspartyl protease</keyword>
<evidence type="ECO:0000313" key="4">
    <source>
        <dbReference type="EMBL" id="GEU76641.1"/>
    </source>
</evidence>
<proteinExistence type="predicted"/>
<feature type="compositionally biased region" description="Low complexity" evidence="2">
    <location>
        <begin position="690"/>
        <end position="711"/>
    </location>
</feature>
<dbReference type="InterPro" id="IPR012337">
    <property type="entry name" value="RNaseH-like_sf"/>
</dbReference>
<dbReference type="PROSITE" id="PS50994">
    <property type="entry name" value="INTEGRASE"/>
    <property type="match status" value="1"/>
</dbReference>
<keyword evidence="4" id="KW-0548">Nucleotidyltransferase</keyword>
<dbReference type="SUPFAM" id="SSF53098">
    <property type="entry name" value="Ribonuclease H-like"/>
    <property type="match status" value="1"/>
</dbReference>
<keyword evidence="4" id="KW-0695">RNA-directed DNA polymerase</keyword>
<reference evidence="4" key="1">
    <citation type="journal article" date="2019" name="Sci. Rep.">
        <title>Draft genome of Tanacetum cinerariifolium, the natural source of mosquito coil.</title>
        <authorList>
            <person name="Yamashiro T."/>
            <person name="Shiraishi A."/>
            <person name="Satake H."/>
            <person name="Nakayama K."/>
        </authorList>
    </citation>
    <scope>NUCLEOTIDE SEQUENCE</scope>
</reference>
<dbReference type="GO" id="GO:0003964">
    <property type="term" value="F:RNA-directed DNA polymerase activity"/>
    <property type="evidence" value="ECO:0007669"/>
    <property type="project" value="UniProtKB-KW"/>
</dbReference>
<feature type="domain" description="Integrase catalytic" evidence="3">
    <location>
        <begin position="249"/>
        <end position="405"/>
    </location>
</feature>
<feature type="non-terminal residue" evidence="4">
    <location>
        <position position="1824"/>
    </location>
</feature>
<evidence type="ECO:0000259" key="3">
    <source>
        <dbReference type="PROSITE" id="PS50994"/>
    </source>
</evidence>
<evidence type="ECO:0000256" key="1">
    <source>
        <dbReference type="ARBA" id="ARBA00022750"/>
    </source>
</evidence>
<feature type="region of interest" description="Disordered" evidence="2">
    <location>
        <begin position="683"/>
        <end position="719"/>
    </location>
</feature>
<dbReference type="InterPro" id="IPR054722">
    <property type="entry name" value="PolX-like_BBD"/>
</dbReference>